<dbReference type="Gene3D" id="1.20.1280.50">
    <property type="match status" value="1"/>
</dbReference>
<dbReference type="Pfam" id="PF07734">
    <property type="entry name" value="FBA_1"/>
    <property type="match status" value="1"/>
</dbReference>
<evidence type="ECO:0000313" key="2">
    <source>
        <dbReference type="Proteomes" id="UP000694864"/>
    </source>
</evidence>
<dbReference type="GeneID" id="104738169"/>
<dbReference type="SUPFAM" id="SSF81383">
    <property type="entry name" value="F-box domain"/>
    <property type="match status" value="1"/>
</dbReference>
<dbReference type="InterPro" id="IPR006527">
    <property type="entry name" value="F-box-assoc_dom_typ1"/>
</dbReference>
<evidence type="ECO:0000259" key="1">
    <source>
        <dbReference type="PROSITE" id="PS50181"/>
    </source>
</evidence>
<dbReference type="InterPro" id="IPR011043">
    <property type="entry name" value="Gal_Oxase/kelch_b-propeller"/>
</dbReference>
<reference evidence="2" key="1">
    <citation type="journal article" date="2014" name="Nat. Commun.">
        <title>The emerging biofuel crop Camelina sativa retains a highly undifferentiated hexaploid genome structure.</title>
        <authorList>
            <person name="Kagale S."/>
            <person name="Koh C."/>
            <person name="Nixon J."/>
            <person name="Bollina V."/>
            <person name="Clarke W.E."/>
            <person name="Tuteja R."/>
            <person name="Spillane C."/>
            <person name="Robinson S.J."/>
            <person name="Links M.G."/>
            <person name="Clarke C."/>
            <person name="Higgins E.E."/>
            <person name="Huebert T."/>
            <person name="Sharpe A.G."/>
            <person name="Parkin I.A."/>
        </authorList>
    </citation>
    <scope>NUCLEOTIDE SEQUENCE [LARGE SCALE GENOMIC DNA]</scope>
    <source>
        <strain evidence="2">cv. DH55</strain>
    </source>
</reference>
<gene>
    <name evidence="3" type="primary">LOC104738169</name>
</gene>
<dbReference type="RefSeq" id="XP_010456688.2">
    <property type="nucleotide sequence ID" value="XM_010458386.2"/>
</dbReference>
<dbReference type="InterPro" id="IPR036047">
    <property type="entry name" value="F-box-like_dom_sf"/>
</dbReference>
<dbReference type="Proteomes" id="UP000694864">
    <property type="component" value="Chromosome 13"/>
</dbReference>
<dbReference type="Pfam" id="PF00646">
    <property type="entry name" value="F-box"/>
    <property type="match status" value="1"/>
</dbReference>
<dbReference type="InterPro" id="IPR017451">
    <property type="entry name" value="F-box-assoc_interact_dom"/>
</dbReference>
<dbReference type="SMART" id="SM00256">
    <property type="entry name" value="FBOX"/>
    <property type="match status" value="1"/>
</dbReference>
<dbReference type="InterPro" id="IPR001810">
    <property type="entry name" value="F-box_dom"/>
</dbReference>
<reference evidence="3" key="2">
    <citation type="submission" date="2025-08" db="UniProtKB">
        <authorList>
            <consortium name="RefSeq"/>
        </authorList>
    </citation>
    <scope>IDENTIFICATION</scope>
    <source>
        <tissue evidence="3">Leaf</tissue>
    </source>
</reference>
<dbReference type="PANTHER" id="PTHR31672">
    <property type="entry name" value="BNACNNG10540D PROTEIN"/>
    <property type="match status" value="1"/>
</dbReference>
<feature type="domain" description="F-box" evidence="1">
    <location>
        <begin position="16"/>
        <end position="63"/>
    </location>
</feature>
<sequence>MVNMGINTSRNKASSSSEGSFIPPEIWKLIFGSVPAEDLNRFKLTCTRWNALLKDKRFIYDHLEQVQEHIIRITDKVRIINPASNADHSSLPLPKEFRGSGKLSDIVHCDGLLLCIFRHPKRLAVWNPCFHRVRWVTKQNSSYAFNDYYGIGYDGASHDNYKILRFYNEDIFEDDQSPTGKYDPPVEIYDLKSNSWKTLDIPLDWIVLSPCDGVSLKGNMYWIAAEYHGPPFIQSFDFSMERFKHMSLIPFVEGPYDNVALSAYRGDKLSLLRQHIYEEHDLGEIQVWVTNSIKDRVVSWTKLFVVWRPDLPSFELGVDPPHSVFFIDQNNRINVTCSEILVTNGSKCVCVNLYIIGKDGFQKKEIERHREEKVWTYNSGYMYLPSLVPVP</sequence>
<proteinExistence type="predicted"/>
<protein>
    <submittedName>
        <fullName evidence="3">F-box/WD-40 repeat-containing protein 1-like</fullName>
    </submittedName>
</protein>
<organism evidence="2 3">
    <name type="scientific">Camelina sativa</name>
    <name type="common">False flax</name>
    <name type="synonym">Myagrum sativum</name>
    <dbReference type="NCBI Taxonomy" id="90675"/>
    <lineage>
        <taxon>Eukaryota</taxon>
        <taxon>Viridiplantae</taxon>
        <taxon>Streptophyta</taxon>
        <taxon>Embryophyta</taxon>
        <taxon>Tracheophyta</taxon>
        <taxon>Spermatophyta</taxon>
        <taxon>Magnoliopsida</taxon>
        <taxon>eudicotyledons</taxon>
        <taxon>Gunneridae</taxon>
        <taxon>Pentapetalae</taxon>
        <taxon>rosids</taxon>
        <taxon>malvids</taxon>
        <taxon>Brassicales</taxon>
        <taxon>Brassicaceae</taxon>
        <taxon>Camelineae</taxon>
        <taxon>Camelina</taxon>
    </lineage>
</organism>
<dbReference type="PANTHER" id="PTHR31672:SF13">
    <property type="entry name" value="F-BOX PROTEIN CPR30-LIKE"/>
    <property type="match status" value="1"/>
</dbReference>
<name>A0ABM0VIG6_CAMSA</name>
<dbReference type="PROSITE" id="PS50181">
    <property type="entry name" value="FBOX"/>
    <property type="match status" value="1"/>
</dbReference>
<dbReference type="InterPro" id="IPR050796">
    <property type="entry name" value="SCF_F-box_component"/>
</dbReference>
<accession>A0ABM0VIG6</accession>
<dbReference type="NCBIfam" id="TIGR01640">
    <property type="entry name" value="F_box_assoc_1"/>
    <property type="match status" value="1"/>
</dbReference>
<evidence type="ECO:0000313" key="3">
    <source>
        <dbReference type="RefSeq" id="XP_010456688.2"/>
    </source>
</evidence>
<dbReference type="SUPFAM" id="SSF50965">
    <property type="entry name" value="Galactose oxidase, central domain"/>
    <property type="match status" value="1"/>
</dbReference>
<keyword evidence="2" id="KW-1185">Reference proteome</keyword>